<organism evidence="7 8">
    <name type="scientific">Thalassobaculum fulvum</name>
    <dbReference type="NCBI Taxonomy" id="1633335"/>
    <lineage>
        <taxon>Bacteria</taxon>
        <taxon>Pseudomonadati</taxon>
        <taxon>Pseudomonadota</taxon>
        <taxon>Alphaproteobacteria</taxon>
        <taxon>Rhodospirillales</taxon>
        <taxon>Thalassobaculaceae</taxon>
        <taxon>Thalassobaculum</taxon>
    </lineage>
</organism>
<comment type="caution">
    <text evidence="7">The sequence shown here is derived from an EMBL/GenBank/DDBJ whole genome shotgun (WGS) entry which is preliminary data.</text>
</comment>
<dbReference type="Pfam" id="PF03466">
    <property type="entry name" value="LysR_substrate"/>
    <property type="match status" value="1"/>
</dbReference>
<dbReference type="Proteomes" id="UP000630353">
    <property type="component" value="Unassembled WGS sequence"/>
</dbReference>
<dbReference type="EMBL" id="BMZS01000007">
    <property type="protein sequence ID" value="GHD54789.1"/>
    <property type="molecule type" value="Genomic_DNA"/>
</dbReference>
<keyword evidence="3" id="KW-0238">DNA-binding</keyword>
<dbReference type="SUPFAM" id="SSF53850">
    <property type="entry name" value="Periplasmic binding protein-like II"/>
    <property type="match status" value="1"/>
</dbReference>
<dbReference type="Gene3D" id="3.40.190.10">
    <property type="entry name" value="Periplasmic binding protein-like II"/>
    <property type="match status" value="2"/>
</dbReference>
<accession>A0A918XUJ2</accession>
<evidence type="ECO:0000313" key="8">
    <source>
        <dbReference type="Proteomes" id="UP000630353"/>
    </source>
</evidence>
<reference evidence="7" key="2">
    <citation type="submission" date="2020-09" db="EMBL/GenBank/DDBJ databases">
        <authorList>
            <person name="Sun Q."/>
            <person name="Kim S."/>
        </authorList>
    </citation>
    <scope>NUCLEOTIDE SEQUENCE</scope>
    <source>
        <strain evidence="7">KCTC 42651</strain>
    </source>
</reference>
<keyword evidence="2" id="KW-0805">Transcription regulation</keyword>
<dbReference type="GO" id="GO:0003700">
    <property type="term" value="F:DNA-binding transcription factor activity"/>
    <property type="evidence" value="ECO:0007669"/>
    <property type="project" value="InterPro"/>
</dbReference>
<dbReference type="Gene3D" id="1.10.10.10">
    <property type="entry name" value="Winged helix-like DNA-binding domain superfamily/Winged helix DNA-binding domain"/>
    <property type="match status" value="1"/>
</dbReference>
<reference evidence="7" key="1">
    <citation type="journal article" date="2014" name="Int. J. Syst. Evol. Microbiol.">
        <title>Complete genome sequence of Corynebacterium casei LMG S-19264T (=DSM 44701T), isolated from a smear-ripened cheese.</title>
        <authorList>
            <consortium name="US DOE Joint Genome Institute (JGI-PGF)"/>
            <person name="Walter F."/>
            <person name="Albersmeier A."/>
            <person name="Kalinowski J."/>
            <person name="Ruckert C."/>
        </authorList>
    </citation>
    <scope>NUCLEOTIDE SEQUENCE</scope>
    <source>
        <strain evidence="7">KCTC 42651</strain>
    </source>
</reference>
<evidence type="ECO:0000259" key="6">
    <source>
        <dbReference type="PROSITE" id="PS50931"/>
    </source>
</evidence>
<dbReference type="GO" id="GO:0003677">
    <property type="term" value="F:DNA binding"/>
    <property type="evidence" value="ECO:0007669"/>
    <property type="project" value="UniProtKB-KW"/>
</dbReference>
<dbReference type="PANTHER" id="PTHR30346:SF26">
    <property type="entry name" value="HYDROGEN PEROXIDE-INDUCIBLE GENES ACTIVATOR"/>
    <property type="match status" value="1"/>
</dbReference>
<dbReference type="GO" id="GO:0032993">
    <property type="term" value="C:protein-DNA complex"/>
    <property type="evidence" value="ECO:0007669"/>
    <property type="project" value="TreeGrafter"/>
</dbReference>
<evidence type="ECO:0000256" key="5">
    <source>
        <dbReference type="ARBA" id="ARBA00023163"/>
    </source>
</evidence>
<dbReference type="InterPro" id="IPR036390">
    <property type="entry name" value="WH_DNA-bd_sf"/>
</dbReference>
<proteinExistence type="inferred from homology"/>
<dbReference type="InterPro" id="IPR036388">
    <property type="entry name" value="WH-like_DNA-bd_sf"/>
</dbReference>
<evidence type="ECO:0000256" key="2">
    <source>
        <dbReference type="ARBA" id="ARBA00023015"/>
    </source>
</evidence>
<evidence type="ECO:0000256" key="3">
    <source>
        <dbReference type="ARBA" id="ARBA00023125"/>
    </source>
</evidence>
<dbReference type="PANTHER" id="PTHR30346">
    <property type="entry name" value="TRANSCRIPTIONAL DUAL REGULATOR HCAR-RELATED"/>
    <property type="match status" value="1"/>
</dbReference>
<dbReference type="AlphaFoldDB" id="A0A918XUJ2"/>
<dbReference type="InterPro" id="IPR005119">
    <property type="entry name" value="LysR_subst-bd"/>
</dbReference>
<dbReference type="FunFam" id="1.10.10.10:FF:000001">
    <property type="entry name" value="LysR family transcriptional regulator"/>
    <property type="match status" value="1"/>
</dbReference>
<keyword evidence="5" id="KW-0804">Transcription</keyword>
<gene>
    <name evidence="7" type="ORF">GCM10017083_32980</name>
</gene>
<dbReference type="RefSeq" id="WP_189991564.1">
    <property type="nucleotide sequence ID" value="NZ_BMZS01000007.1"/>
</dbReference>
<keyword evidence="4" id="KW-0010">Activator</keyword>
<evidence type="ECO:0000256" key="4">
    <source>
        <dbReference type="ARBA" id="ARBA00023159"/>
    </source>
</evidence>
<protein>
    <submittedName>
        <fullName evidence="7">LysR family transcriptional regulator</fullName>
    </submittedName>
</protein>
<evidence type="ECO:0000256" key="1">
    <source>
        <dbReference type="ARBA" id="ARBA00009437"/>
    </source>
</evidence>
<feature type="domain" description="HTH lysR-type" evidence="6">
    <location>
        <begin position="2"/>
        <end position="59"/>
    </location>
</feature>
<comment type="similarity">
    <text evidence="1">Belongs to the LysR transcriptional regulatory family.</text>
</comment>
<dbReference type="PRINTS" id="PR00039">
    <property type="entry name" value="HTHLYSR"/>
</dbReference>
<keyword evidence="8" id="KW-1185">Reference proteome</keyword>
<sequence>MPSLRQLEYLVAIAETLHFRRAAERCNTTQPTLSGQLKALEDRLGARLVERSRTRVILTPLGAEVVGIARRMLADAQEIRTLAVSRGTELSGVMRLGLPPTVGPYLLPQVIPELHRTHPKLKLYVREELPGGLPAALREGRYDLVMAPLPVRLRELVVEPLFRERLYLAVAADHPLASRGTVRRADLRDQDVLALGAGHQLHDVVLAFCQDHGARLRFDYEGTSLDTLREMVAMGLGLTFLPALYVRTVAARDDSIRTLELADRALHRAVGLAWRRSSVRQDGYRTLAGLLRRALARELPELEILEPGARA</sequence>
<name>A0A918XUJ2_9PROT</name>
<dbReference type="SUPFAM" id="SSF46785">
    <property type="entry name" value="Winged helix' DNA-binding domain"/>
    <property type="match status" value="1"/>
</dbReference>
<dbReference type="InterPro" id="IPR000847">
    <property type="entry name" value="LysR_HTH_N"/>
</dbReference>
<evidence type="ECO:0000313" key="7">
    <source>
        <dbReference type="EMBL" id="GHD54789.1"/>
    </source>
</evidence>
<dbReference type="Pfam" id="PF00126">
    <property type="entry name" value="HTH_1"/>
    <property type="match status" value="1"/>
</dbReference>
<dbReference type="CDD" id="cd08411">
    <property type="entry name" value="PBP2_OxyR"/>
    <property type="match status" value="1"/>
</dbReference>
<dbReference type="PROSITE" id="PS50931">
    <property type="entry name" value="HTH_LYSR"/>
    <property type="match status" value="1"/>
</dbReference>